<dbReference type="CDD" id="cd02440">
    <property type="entry name" value="AdoMet_MTases"/>
    <property type="match status" value="1"/>
</dbReference>
<evidence type="ECO:0000313" key="2">
    <source>
        <dbReference type="EMBL" id="CAD9454316.1"/>
    </source>
</evidence>
<dbReference type="SUPFAM" id="SSF53335">
    <property type="entry name" value="S-adenosyl-L-methionine-dependent methyltransferases"/>
    <property type="match status" value="1"/>
</dbReference>
<dbReference type="GO" id="GO:0032259">
    <property type="term" value="P:methylation"/>
    <property type="evidence" value="ECO:0007669"/>
    <property type="project" value="InterPro"/>
</dbReference>
<accession>A0A7S2GKU3</accession>
<feature type="domain" description="Ribosomal RNA methyltransferase FtsJ" evidence="1">
    <location>
        <begin position="10"/>
        <end position="115"/>
    </location>
</feature>
<name>A0A7S2GKU3_9STRA</name>
<proteinExistence type="predicted"/>
<gene>
    <name evidence="2" type="ORF">DSPE1174_LOCUS22339</name>
</gene>
<dbReference type="GO" id="GO:0008168">
    <property type="term" value="F:methyltransferase activity"/>
    <property type="evidence" value="ECO:0007669"/>
    <property type="project" value="InterPro"/>
</dbReference>
<dbReference type="Gene3D" id="3.40.50.150">
    <property type="entry name" value="Vaccinia Virus protein VP39"/>
    <property type="match status" value="1"/>
</dbReference>
<organism evidence="2">
    <name type="scientific">Octactis speculum</name>
    <dbReference type="NCBI Taxonomy" id="3111310"/>
    <lineage>
        <taxon>Eukaryota</taxon>
        <taxon>Sar</taxon>
        <taxon>Stramenopiles</taxon>
        <taxon>Ochrophyta</taxon>
        <taxon>Dictyochophyceae</taxon>
        <taxon>Dictyochales</taxon>
        <taxon>Dictyochaceae</taxon>
        <taxon>Octactis</taxon>
    </lineage>
</organism>
<evidence type="ECO:0000259" key="1">
    <source>
        <dbReference type="Pfam" id="PF01728"/>
    </source>
</evidence>
<dbReference type="Pfam" id="PF01728">
    <property type="entry name" value="FtsJ"/>
    <property type="match status" value="1"/>
</dbReference>
<dbReference type="AlphaFoldDB" id="A0A7S2GKU3"/>
<sequence length="155" mass="16836">MESSGVMDCAVLDLGASPGGWSQWLLQHGVAQVVAVDPAAIAADVSVMPGFTHIRLKVEVAVERGLFAGFSFRLIVCDMNMHPEKAAEAINSIVPLLKPGAMLLLTLKMVRKGRNSANILEEQAREALKDLWTVEAVVQLFTNSKQERTLLAVLR</sequence>
<protein>
    <recommendedName>
        <fullName evidence="1">Ribosomal RNA methyltransferase FtsJ domain-containing protein</fullName>
    </recommendedName>
</protein>
<reference evidence="2" key="1">
    <citation type="submission" date="2021-01" db="EMBL/GenBank/DDBJ databases">
        <authorList>
            <person name="Corre E."/>
            <person name="Pelletier E."/>
            <person name="Niang G."/>
            <person name="Scheremetjew M."/>
            <person name="Finn R."/>
            <person name="Kale V."/>
            <person name="Holt S."/>
            <person name="Cochrane G."/>
            <person name="Meng A."/>
            <person name="Brown T."/>
            <person name="Cohen L."/>
        </authorList>
    </citation>
    <scope>NUCLEOTIDE SEQUENCE</scope>
    <source>
        <strain evidence="2">CCMP1381</strain>
    </source>
</reference>
<dbReference type="EMBL" id="HBGS01043276">
    <property type="protein sequence ID" value="CAD9454316.1"/>
    <property type="molecule type" value="Transcribed_RNA"/>
</dbReference>
<dbReference type="InterPro" id="IPR002877">
    <property type="entry name" value="RNA_MeTrfase_FtsJ_dom"/>
</dbReference>
<dbReference type="InterPro" id="IPR029063">
    <property type="entry name" value="SAM-dependent_MTases_sf"/>
</dbReference>